<dbReference type="PROSITE" id="PS51412">
    <property type="entry name" value="MACPF_2"/>
    <property type="match status" value="1"/>
</dbReference>
<feature type="compositionally biased region" description="Polar residues" evidence="1">
    <location>
        <begin position="322"/>
        <end position="338"/>
    </location>
</feature>
<evidence type="ECO:0000259" key="2">
    <source>
        <dbReference type="PROSITE" id="PS51412"/>
    </source>
</evidence>
<dbReference type="GO" id="GO:0009626">
    <property type="term" value="P:plant-type hypersensitive response"/>
    <property type="evidence" value="ECO:0007669"/>
    <property type="project" value="TreeGrafter"/>
</dbReference>
<dbReference type="Proteomes" id="UP000290289">
    <property type="component" value="Chromosome 4"/>
</dbReference>
<dbReference type="AlphaFoldDB" id="A0A498K2Y3"/>
<organism evidence="3 4">
    <name type="scientific">Malus domestica</name>
    <name type="common">Apple</name>
    <name type="synonym">Pyrus malus</name>
    <dbReference type="NCBI Taxonomy" id="3750"/>
    <lineage>
        <taxon>Eukaryota</taxon>
        <taxon>Viridiplantae</taxon>
        <taxon>Streptophyta</taxon>
        <taxon>Embryophyta</taxon>
        <taxon>Tracheophyta</taxon>
        <taxon>Spermatophyta</taxon>
        <taxon>Magnoliopsida</taxon>
        <taxon>eudicotyledons</taxon>
        <taxon>Gunneridae</taxon>
        <taxon>Pentapetalae</taxon>
        <taxon>rosids</taxon>
        <taxon>fabids</taxon>
        <taxon>Rosales</taxon>
        <taxon>Rosaceae</taxon>
        <taxon>Amygdaloideae</taxon>
        <taxon>Maleae</taxon>
        <taxon>Malus</taxon>
    </lineage>
</organism>
<evidence type="ECO:0000313" key="4">
    <source>
        <dbReference type="Proteomes" id="UP000290289"/>
    </source>
</evidence>
<dbReference type="InterPro" id="IPR020864">
    <property type="entry name" value="MACPF"/>
</dbReference>
<reference evidence="3 4" key="1">
    <citation type="submission" date="2018-10" db="EMBL/GenBank/DDBJ databases">
        <title>A high-quality apple genome assembly.</title>
        <authorList>
            <person name="Hu J."/>
        </authorList>
    </citation>
    <scope>NUCLEOTIDE SEQUENCE [LARGE SCALE GENOMIC DNA]</scope>
    <source>
        <strain evidence="4">cv. HFTH1</strain>
        <tissue evidence="3">Young leaf</tissue>
    </source>
</reference>
<comment type="caution">
    <text evidence="3">The sequence shown here is derived from an EMBL/GenBank/DDBJ whole genome shotgun (WGS) entry which is preliminary data.</text>
</comment>
<accession>A0A498K2Y3</accession>
<keyword evidence="4" id="KW-1185">Reference proteome</keyword>
<protein>
    <recommendedName>
        <fullName evidence="2">MACPF domain-containing protein</fullName>
    </recommendedName>
</protein>
<evidence type="ECO:0000313" key="3">
    <source>
        <dbReference type="EMBL" id="RXI00644.1"/>
    </source>
</evidence>
<feature type="region of interest" description="Disordered" evidence="1">
    <location>
        <begin position="322"/>
        <end position="367"/>
    </location>
</feature>
<dbReference type="EMBL" id="RDQH01000330">
    <property type="protein sequence ID" value="RXI00644.1"/>
    <property type="molecule type" value="Genomic_DNA"/>
</dbReference>
<dbReference type="GO" id="GO:0005886">
    <property type="term" value="C:plasma membrane"/>
    <property type="evidence" value="ECO:0007669"/>
    <property type="project" value="TreeGrafter"/>
</dbReference>
<sequence>MSDKWICENCGTVGLVEGNDGYFYCTNCSTRAEDYQDTGVADEDFYDKDGDARGGLYSNRHVRRGVSSAVKPEPLSQPLDNISPFYNAFSQTKTEDHNAVDAKGPTGPTDFGLDGIIELSVEDYYTQIRLRYVMGLQRLIELQCEALVRKFKVNPMICGLSATIWLRFLAGTRVFDDDWADSEMCRGRQGDTLEGYKPRANYRAEPHTKEAVLPTDIVKWSLEGNLPYFSAFLQIEKELGGPSRACPISKLSLPVEKILPHACRIYEWSMPPDLWLSTNEFRLPTRAFVMSIVIVAVRILYNIHGFGEWEKCLSRKHALSSTSNQKGDLDTISSSKMRSGSEEDSGSPSRSLDDLGTDIGRNSSNAQSSELDAAELLSSLEARYNEIADSYEYCKDLPTYLQFCKDVVFAGSKSLLNDEKEEELIESLWELYQSGKDSETAAGKGLFGDRDVEQKMLRDSDECASDGTPFAGDHQRNKTGDHSCASSQNSHGSGANDAETLKDEAIRRMKLDMEEKRFCYIPPRVNLKRFDYLHYVRKKDEGAYTYVAHADYYILLRSCARVAQVEIRCMHIAVLSIERRLAWLEKRINHCLHLTPPVVSCQYCTEMFPDAENNIGEMKMEGAPQKAIEVRALEALGQGFDLSSDFRLKFAKGLKGGDGRLVVLNEASKRDIVIPNAGGVVIRGVPQDISCDKGDRIRFKSDVLELNQMSELLNQKSSVQGKIPSGYLNAIFDLTGDWLQDAAETKSLAFDGFFISLYYLQLTASPLILHNKVQKSVPSRWDPAALSRFIRSYGTHIIIGMAVGGQDLVCVKQKYSSPVPTADVRRRLEDLGDFLFSGGSPSLLRGKTRDGRHKVPDVFDPILQTNTMQLTTFPETSSKDGLTMIFSKRGGDVFSNGHSNWLQSVLTEPEAILFKFVPITSLLTGIPGSGYLSHAINLYLHKPAPEDLQHFLEFQVPRQWAPMFCEMPLSLQRKKATCPTLQFSLMGPKIYVNSTQVSTSQKPVVGLRLYLEGKRRNRLALHVQHLSSLPNTMDLSVGSTSTRPSWWRGSDDSELSNQFLEPINWKRYSKICSSVVKHDPNWLKGDSDGVYIVTGAQLLSKGKWPKTVLHLRLHFSHVPNCGIRKTEWAAVPEASHKSSFLTNLSTTFTFTQRTVTDQQKQDPAALNSGVYPDGPPMLNHSSKLLKYVETAEVVRGPHDAPGHWLVTAAKLVKEGGKIGLHSTVKCPVLGDEIVYATPLREMKPERIFTKMGHL</sequence>
<proteinExistence type="predicted"/>
<feature type="domain" description="MACPF" evidence="2">
    <location>
        <begin position="619"/>
        <end position="955"/>
    </location>
</feature>
<dbReference type="PANTHER" id="PTHR33199">
    <property type="entry name" value="MACPF DOMAIN-CONTAINING PROTEIN CAD1"/>
    <property type="match status" value="1"/>
</dbReference>
<dbReference type="SMART" id="SM00457">
    <property type="entry name" value="MACPF"/>
    <property type="match status" value="1"/>
</dbReference>
<name>A0A498K2Y3_MALDO</name>
<feature type="compositionally biased region" description="Polar residues" evidence="1">
    <location>
        <begin position="484"/>
        <end position="493"/>
    </location>
</feature>
<dbReference type="InterPro" id="IPR044663">
    <property type="entry name" value="CAD1/NSL1-like"/>
</dbReference>
<gene>
    <name evidence="3" type="ORF">DVH24_000878</name>
</gene>
<feature type="region of interest" description="Disordered" evidence="1">
    <location>
        <begin position="461"/>
        <end position="499"/>
    </location>
</feature>
<dbReference type="PANTHER" id="PTHR33199:SF2">
    <property type="entry name" value="OS02G0475300 PROTEIN"/>
    <property type="match status" value="1"/>
</dbReference>
<dbReference type="Pfam" id="PF01823">
    <property type="entry name" value="MACPF"/>
    <property type="match status" value="1"/>
</dbReference>
<dbReference type="GO" id="GO:2000031">
    <property type="term" value="P:regulation of salicylic acid mediated signaling pathway"/>
    <property type="evidence" value="ECO:0007669"/>
    <property type="project" value="InterPro"/>
</dbReference>
<evidence type="ECO:0000256" key="1">
    <source>
        <dbReference type="SAM" id="MobiDB-lite"/>
    </source>
</evidence>